<proteinExistence type="predicted"/>
<reference evidence="2" key="1">
    <citation type="submission" date="2022-11" db="UniProtKB">
        <authorList>
            <consortium name="WormBaseParasite"/>
        </authorList>
    </citation>
    <scope>IDENTIFICATION</scope>
</reference>
<protein>
    <submittedName>
        <fullName evidence="2">ShKT domain-containing protein</fullName>
    </submittedName>
</protein>
<evidence type="ECO:0000313" key="1">
    <source>
        <dbReference type="Proteomes" id="UP000887580"/>
    </source>
</evidence>
<accession>A0AC35F205</accession>
<name>A0AC35F205_9BILA</name>
<dbReference type="Proteomes" id="UP000887580">
    <property type="component" value="Unplaced"/>
</dbReference>
<evidence type="ECO:0000313" key="2">
    <source>
        <dbReference type="WBParaSite" id="PS1159_v2.g13001.t2"/>
    </source>
</evidence>
<dbReference type="WBParaSite" id="PS1159_v2.g13001.t2">
    <property type="protein sequence ID" value="PS1159_v2.g13001.t2"/>
    <property type="gene ID" value="PS1159_v2.g13001"/>
</dbReference>
<organism evidence="1 2">
    <name type="scientific">Panagrolaimus sp. PS1159</name>
    <dbReference type="NCBI Taxonomy" id="55785"/>
    <lineage>
        <taxon>Eukaryota</taxon>
        <taxon>Metazoa</taxon>
        <taxon>Ecdysozoa</taxon>
        <taxon>Nematoda</taxon>
        <taxon>Chromadorea</taxon>
        <taxon>Rhabditida</taxon>
        <taxon>Tylenchina</taxon>
        <taxon>Panagrolaimomorpha</taxon>
        <taxon>Panagrolaimoidea</taxon>
        <taxon>Panagrolaimidae</taxon>
        <taxon>Panagrolaimus</taxon>
    </lineage>
</organism>
<sequence length="178" mass="21096">MFFGLFLLGLFVVNLTFASKCAENDISKVNTCFETFQHEIFEKYNISHLMEYYAGYKIKTKEWEGIEEICNALKPLQKFDYYCGNGYEILKNNFDCLMKDVKMPLFKNHKYCDARLQQIEIKTYFMKMFCESKEAACFTKTFETFELCSMKCKICKNLNKVTVEKICDDIFDGNEKMF</sequence>